<dbReference type="Gene3D" id="1.10.630.10">
    <property type="entry name" value="Cytochrome P450"/>
    <property type="match status" value="2"/>
</dbReference>
<dbReference type="EMBL" id="UYYA01003914">
    <property type="protein sequence ID" value="VDM57612.1"/>
    <property type="molecule type" value="Genomic_DNA"/>
</dbReference>
<evidence type="ECO:0000313" key="10">
    <source>
        <dbReference type="Proteomes" id="UP000267027"/>
    </source>
</evidence>
<dbReference type="PROSITE" id="PS00086">
    <property type="entry name" value="CYTOCHROME_P450"/>
    <property type="match status" value="1"/>
</dbReference>
<feature type="binding site" description="axial binding residue" evidence="6">
    <location>
        <position position="423"/>
    </location>
    <ligand>
        <name>heme</name>
        <dbReference type="ChEBI" id="CHEBI:30413"/>
    </ligand>
    <ligandPart>
        <name>Fe</name>
        <dbReference type="ChEBI" id="CHEBI:18248"/>
    </ligandPart>
</feature>
<keyword evidence="8" id="KW-0472">Membrane</keyword>
<dbReference type="SUPFAM" id="SSF48264">
    <property type="entry name" value="Cytochrome P450"/>
    <property type="match status" value="1"/>
</dbReference>
<evidence type="ECO:0000256" key="7">
    <source>
        <dbReference type="RuleBase" id="RU000461"/>
    </source>
</evidence>
<dbReference type="WBParaSite" id="ACOC_0000602601-mRNA-1">
    <property type="protein sequence ID" value="ACOC_0000602601-mRNA-1"/>
    <property type="gene ID" value="ACOC_0000602601"/>
</dbReference>
<keyword evidence="8" id="KW-0812">Transmembrane</keyword>
<dbReference type="InterPro" id="IPR001128">
    <property type="entry name" value="Cyt_P450"/>
</dbReference>
<organism evidence="11">
    <name type="scientific">Angiostrongylus costaricensis</name>
    <name type="common">Nematode worm</name>
    <dbReference type="NCBI Taxonomy" id="334426"/>
    <lineage>
        <taxon>Eukaryota</taxon>
        <taxon>Metazoa</taxon>
        <taxon>Ecdysozoa</taxon>
        <taxon>Nematoda</taxon>
        <taxon>Chromadorea</taxon>
        <taxon>Rhabditida</taxon>
        <taxon>Rhabditina</taxon>
        <taxon>Rhabditomorpha</taxon>
        <taxon>Strongyloidea</taxon>
        <taxon>Metastrongylidae</taxon>
        <taxon>Angiostrongylus</taxon>
    </lineage>
</organism>
<protein>
    <submittedName>
        <fullName evidence="11">Cytochrome P450 4c3</fullName>
    </submittedName>
</protein>
<sequence length="475" mass="54875">MGLITSVICVFLFIYFIYNVAKHLLLRRRLKKINSPRSYPLIGHASIMKPDAEGFINQVMGMGYLYPDAPRMVLFWMGTMPVLMLYSAPLVEKILTSNKHLGKGFAYNLLEPWLGQGIITSSVDNWRPKRKLLTPTFHYDMLKDFVPIFNEQSRILVRKLANLPKKYLFGHFKYFKVSFSSKINLSREPVELLSLITLCGLDIICETSMGRTINAQLDKESDYVWAVHTINDLVISERREELEEGGWRFNGRLAFLDLMLDLARQGLLDPTDIHSQLRPVDTLMFAGHDTTSTGASWALYLLGCYPEIQRKAQAEIDEVLGENDYVTVEHLPYLKYLECCLKESLRIYPSVPMIMRELNEDQEIEGVIVPKGTQLVINQFLVHRDPTYWQDPEDFNPDRFLPENAVGRHAFAFIPFSAGSRNCMGQRFAMMEEKVIVSWVLRHFNMRSKVGIILRPTDGIHVVLERRRPLLYPDF</sequence>
<dbReference type="GO" id="GO:0020037">
    <property type="term" value="F:heme binding"/>
    <property type="evidence" value="ECO:0007669"/>
    <property type="project" value="InterPro"/>
</dbReference>
<evidence type="ECO:0000256" key="6">
    <source>
        <dbReference type="PIRSR" id="PIRSR602401-1"/>
    </source>
</evidence>
<evidence type="ECO:0000256" key="8">
    <source>
        <dbReference type="SAM" id="Phobius"/>
    </source>
</evidence>
<evidence type="ECO:0000256" key="4">
    <source>
        <dbReference type="ARBA" id="ARBA00023004"/>
    </source>
</evidence>
<dbReference type="GO" id="GO:0005506">
    <property type="term" value="F:iron ion binding"/>
    <property type="evidence" value="ECO:0007669"/>
    <property type="project" value="InterPro"/>
</dbReference>
<dbReference type="GO" id="GO:0016705">
    <property type="term" value="F:oxidoreductase activity, acting on paired donors, with incorporation or reduction of molecular oxygen"/>
    <property type="evidence" value="ECO:0007669"/>
    <property type="project" value="InterPro"/>
</dbReference>
<reference evidence="11" key="1">
    <citation type="submission" date="2017-02" db="UniProtKB">
        <authorList>
            <consortium name="WormBaseParasite"/>
        </authorList>
    </citation>
    <scope>IDENTIFICATION</scope>
</reference>
<evidence type="ECO:0000313" key="9">
    <source>
        <dbReference type="EMBL" id="VDM57612.1"/>
    </source>
</evidence>
<dbReference type="InterPro" id="IPR002401">
    <property type="entry name" value="Cyt_P450_E_grp-I"/>
</dbReference>
<keyword evidence="3 6" id="KW-0349">Heme</keyword>
<dbReference type="OMA" id="MDMRYLE"/>
<proteinExistence type="inferred from homology"/>
<keyword evidence="10" id="KW-1185">Reference proteome</keyword>
<keyword evidence="7" id="KW-0560">Oxidoreductase</keyword>
<keyword evidence="5 7" id="KW-0503">Monooxygenase</keyword>
<dbReference type="InterPro" id="IPR050196">
    <property type="entry name" value="Cytochrome_P450_Monoox"/>
</dbReference>
<evidence type="ECO:0000256" key="1">
    <source>
        <dbReference type="ARBA" id="ARBA00001971"/>
    </source>
</evidence>
<dbReference type="PRINTS" id="PR00385">
    <property type="entry name" value="P450"/>
</dbReference>
<keyword evidence="8" id="KW-1133">Transmembrane helix</keyword>
<feature type="transmembrane region" description="Helical" evidence="8">
    <location>
        <begin position="72"/>
        <end position="91"/>
    </location>
</feature>
<dbReference type="AlphaFoldDB" id="A0A0R3PMC4"/>
<dbReference type="GO" id="GO:0004497">
    <property type="term" value="F:monooxygenase activity"/>
    <property type="evidence" value="ECO:0007669"/>
    <property type="project" value="UniProtKB-KW"/>
</dbReference>
<accession>A0A0R3PMC4</accession>
<evidence type="ECO:0000313" key="11">
    <source>
        <dbReference type="WBParaSite" id="ACOC_0000602601-mRNA-1"/>
    </source>
</evidence>
<reference evidence="9 10" key="2">
    <citation type="submission" date="2018-11" db="EMBL/GenBank/DDBJ databases">
        <authorList>
            <consortium name="Pathogen Informatics"/>
        </authorList>
    </citation>
    <scope>NUCLEOTIDE SEQUENCE [LARGE SCALE GENOMIC DNA]</scope>
    <source>
        <strain evidence="9 10">Costa Rica</strain>
    </source>
</reference>
<feature type="transmembrane region" description="Helical" evidence="8">
    <location>
        <begin position="6"/>
        <end position="25"/>
    </location>
</feature>
<dbReference type="PANTHER" id="PTHR24291:SF194">
    <property type="entry name" value="CYTOCHROME P450 FAMILY"/>
    <property type="match status" value="1"/>
</dbReference>
<dbReference type="PANTHER" id="PTHR24291">
    <property type="entry name" value="CYTOCHROME P450 FAMILY 4"/>
    <property type="match status" value="1"/>
</dbReference>
<evidence type="ECO:0000256" key="3">
    <source>
        <dbReference type="ARBA" id="ARBA00022617"/>
    </source>
</evidence>
<keyword evidence="4 6" id="KW-0408">Iron</keyword>
<comment type="similarity">
    <text evidence="2 7">Belongs to the cytochrome P450 family.</text>
</comment>
<dbReference type="STRING" id="334426.A0A0R3PMC4"/>
<name>A0A0R3PMC4_ANGCS</name>
<keyword evidence="6 7" id="KW-0479">Metal-binding</keyword>
<dbReference type="InterPro" id="IPR036396">
    <property type="entry name" value="Cyt_P450_sf"/>
</dbReference>
<dbReference type="Pfam" id="PF00067">
    <property type="entry name" value="p450"/>
    <property type="match status" value="1"/>
</dbReference>
<dbReference type="InterPro" id="IPR017972">
    <property type="entry name" value="Cyt_P450_CS"/>
</dbReference>
<dbReference type="PRINTS" id="PR00463">
    <property type="entry name" value="EP450I"/>
</dbReference>
<dbReference type="OrthoDB" id="1470350at2759"/>
<evidence type="ECO:0000256" key="2">
    <source>
        <dbReference type="ARBA" id="ARBA00010617"/>
    </source>
</evidence>
<dbReference type="Proteomes" id="UP000267027">
    <property type="component" value="Unassembled WGS sequence"/>
</dbReference>
<comment type="cofactor">
    <cofactor evidence="1 6">
        <name>heme</name>
        <dbReference type="ChEBI" id="CHEBI:30413"/>
    </cofactor>
</comment>
<evidence type="ECO:0000256" key="5">
    <source>
        <dbReference type="ARBA" id="ARBA00023033"/>
    </source>
</evidence>
<gene>
    <name evidence="9" type="ORF">ACOC_LOCUS6027</name>
</gene>